<evidence type="ECO:0000256" key="4">
    <source>
        <dbReference type="ARBA" id="ARBA00022989"/>
    </source>
</evidence>
<dbReference type="Proteomes" id="UP000070065">
    <property type="component" value="Unassembled WGS sequence"/>
</dbReference>
<dbReference type="PATRIC" id="fig|28037.231.peg.1116"/>
<reference evidence="8 9" key="1">
    <citation type="submission" date="2016-01" db="EMBL/GenBank/DDBJ databases">
        <authorList>
            <person name="Oliw E.H."/>
        </authorList>
    </citation>
    <scope>NUCLEOTIDE SEQUENCE [LARGE SCALE GENOMIC DNA]</scope>
    <source>
        <strain evidence="8 9">CMW7705B</strain>
    </source>
</reference>
<protein>
    <submittedName>
        <fullName evidence="8">Transporter, major facilitator family protein</fullName>
    </submittedName>
</protein>
<name>A0A133RYP3_STRMT</name>
<feature type="domain" description="Major facilitator superfamily (MFS) profile" evidence="7">
    <location>
        <begin position="187"/>
        <end position="412"/>
    </location>
</feature>
<feature type="transmembrane region" description="Helical" evidence="6">
    <location>
        <begin position="378"/>
        <end position="399"/>
    </location>
</feature>
<dbReference type="InterPro" id="IPR053160">
    <property type="entry name" value="MFS_DHA3_Transporter"/>
</dbReference>
<evidence type="ECO:0000256" key="6">
    <source>
        <dbReference type="SAM" id="Phobius"/>
    </source>
</evidence>
<dbReference type="AlphaFoldDB" id="A0A133RYP3"/>
<gene>
    <name evidence="8" type="ORF">HMPREF3228_01127</name>
</gene>
<dbReference type="InterPro" id="IPR020846">
    <property type="entry name" value="MFS_dom"/>
</dbReference>
<keyword evidence="2" id="KW-0813">Transport</keyword>
<dbReference type="SUPFAM" id="SSF103473">
    <property type="entry name" value="MFS general substrate transporter"/>
    <property type="match status" value="1"/>
</dbReference>
<sequence>MTDKRNNTLVKGEKMLIRNYRKNIGLMAGVEFLAFLGITSFWILFLSQNGMSLWQIGLLESIFHATSLLCEIPSGMLADRYSYKTNLYLSRIAGIVSSILMLAGQGNFWIYALAMAVSALSYNFDSGTSAAMVYDSAVEAGLKERYLSISSFMSGVSEGTRSLGTVLAGFFVHGQLHLTYYIMIATSIIVLFLIWMLKEPSVKLEKADSVTMRQIIWTVKDELKRNPMLFNWMILSQIVGVLMCMFYFYYQNQLPDLSGWQISAVMLLGSLLNIVAVYLASKIGKNYAALKLFPILVLLTGVTYMLSYFGTPLIYILIYLISNALYALFQPIFDNDLQERLPSEVRATMLSVYSMMFSLSMIVFFPLTGWLIDHLGFVVTFLYLGFFLVLISLLLPVFLGKMAKIMDDKVIP</sequence>
<comment type="subcellular location">
    <subcellularLocation>
        <location evidence="1">Cell membrane</location>
        <topology evidence="1">Multi-pass membrane protein</topology>
    </subcellularLocation>
</comment>
<dbReference type="GO" id="GO:0022857">
    <property type="term" value="F:transmembrane transporter activity"/>
    <property type="evidence" value="ECO:0007669"/>
    <property type="project" value="InterPro"/>
</dbReference>
<feature type="transmembrane region" description="Helical" evidence="6">
    <location>
        <begin position="178"/>
        <end position="197"/>
    </location>
</feature>
<feature type="transmembrane region" description="Helical" evidence="6">
    <location>
        <begin position="229"/>
        <end position="250"/>
    </location>
</feature>
<keyword evidence="5 6" id="KW-0472">Membrane</keyword>
<feature type="transmembrane region" description="Helical" evidence="6">
    <location>
        <begin position="312"/>
        <end position="329"/>
    </location>
</feature>
<feature type="transmembrane region" description="Helical" evidence="6">
    <location>
        <begin position="262"/>
        <end position="281"/>
    </location>
</feature>
<dbReference type="Gene3D" id="1.20.1250.20">
    <property type="entry name" value="MFS general substrate transporter like domains"/>
    <property type="match status" value="1"/>
</dbReference>
<organism evidence="8 9">
    <name type="scientific">Streptococcus mitis</name>
    <dbReference type="NCBI Taxonomy" id="28037"/>
    <lineage>
        <taxon>Bacteria</taxon>
        <taxon>Bacillati</taxon>
        <taxon>Bacillota</taxon>
        <taxon>Bacilli</taxon>
        <taxon>Lactobacillales</taxon>
        <taxon>Streptococcaceae</taxon>
        <taxon>Streptococcus</taxon>
        <taxon>Streptococcus mitis group</taxon>
    </lineage>
</organism>
<keyword evidence="3 6" id="KW-0812">Transmembrane</keyword>
<dbReference type="InterPro" id="IPR036259">
    <property type="entry name" value="MFS_trans_sf"/>
</dbReference>
<comment type="caution">
    <text evidence="8">The sequence shown here is derived from an EMBL/GenBank/DDBJ whole genome shotgun (WGS) entry which is preliminary data.</text>
</comment>
<evidence type="ECO:0000259" key="7">
    <source>
        <dbReference type="PROSITE" id="PS50850"/>
    </source>
</evidence>
<dbReference type="PANTHER" id="PTHR23530:SF1">
    <property type="entry name" value="PERMEASE, MAJOR FACILITATOR SUPERFAMILY-RELATED"/>
    <property type="match status" value="1"/>
</dbReference>
<accession>A0A133RYP3</accession>
<evidence type="ECO:0000313" key="9">
    <source>
        <dbReference type="Proteomes" id="UP000070065"/>
    </source>
</evidence>
<evidence type="ECO:0000313" key="8">
    <source>
        <dbReference type="EMBL" id="KXA60571.1"/>
    </source>
</evidence>
<dbReference type="EMBL" id="LRQR01000067">
    <property type="protein sequence ID" value="KXA60571.1"/>
    <property type="molecule type" value="Genomic_DNA"/>
</dbReference>
<evidence type="ECO:0000256" key="3">
    <source>
        <dbReference type="ARBA" id="ARBA00022692"/>
    </source>
</evidence>
<feature type="transmembrane region" description="Helical" evidence="6">
    <location>
        <begin position="92"/>
        <end position="114"/>
    </location>
</feature>
<evidence type="ECO:0000256" key="1">
    <source>
        <dbReference type="ARBA" id="ARBA00004651"/>
    </source>
</evidence>
<dbReference type="GO" id="GO:0005886">
    <property type="term" value="C:plasma membrane"/>
    <property type="evidence" value="ECO:0007669"/>
    <property type="project" value="UniProtKB-SubCell"/>
</dbReference>
<dbReference type="InterPro" id="IPR011701">
    <property type="entry name" value="MFS"/>
</dbReference>
<dbReference type="Pfam" id="PF07690">
    <property type="entry name" value="MFS_1"/>
    <property type="match status" value="1"/>
</dbReference>
<keyword evidence="4 6" id="KW-1133">Transmembrane helix</keyword>
<dbReference type="PANTHER" id="PTHR23530">
    <property type="entry name" value="TRANSPORT PROTEIN-RELATED"/>
    <property type="match status" value="1"/>
</dbReference>
<feature type="transmembrane region" description="Helical" evidence="6">
    <location>
        <begin position="24"/>
        <end position="45"/>
    </location>
</feature>
<feature type="transmembrane region" description="Helical" evidence="6">
    <location>
        <begin position="350"/>
        <end position="372"/>
    </location>
</feature>
<evidence type="ECO:0000256" key="5">
    <source>
        <dbReference type="ARBA" id="ARBA00023136"/>
    </source>
</evidence>
<feature type="transmembrane region" description="Helical" evidence="6">
    <location>
        <begin position="288"/>
        <end position="306"/>
    </location>
</feature>
<dbReference type="PROSITE" id="PS50850">
    <property type="entry name" value="MFS"/>
    <property type="match status" value="1"/>
</dbReference>
<evidence type="ECO:0000256" key="2">
    <source>
        <dbReference type="ARBA" id="ARBA00022448"/>
    </source>
</evidence>
<proteinExistence type="predicted"/>
<feature type="transmembrane region" description="Helical" evidence="6">
    <location>
        <begin position="51"/>
        <end position="72"/>
    </location>
</feature>